<evidence type="ECO:0000256" key="11">
    <source>
        <dbReference type="ARBA" id="ARBA00022989"/>
    </source>
</evidence>
<dbReference type="EC" id="2.7.13.3" evidence="3"/>
<dbReference type="SUPFAM" id="SSF158472">
    <property type="entry name" value="HAMP domain-like"/>
    <property type="match status" value="1"/>
</dbReference>
<dbReference type="SUPFAM" id="SSF47384">
    <property type="entry name" value="Homodimeric domain of signal transducing histidine kinase"/>
    <property type="match status" value="1"/>
</dbReference>
<sequence>MNNILHKRNIITAAIIVVVLFVSVSLSIYRFLNMDFKIYDNDIRMIVSKQKNEIEKGTYNKGSYPYIVFGLDGRVLYNGGAFEYKVGELLNTQEMLQTDKSFSVNNKHEIKESFVLEQHGNVNGFVVFLIPEKDILMESNSDRVINVFFPMIFGIFISVSIVVVRTLYFSRRILTPLKEISGSTKGIIAGNYDLEVIRTYEKQIGENEVGDLTYSFELMRDELKAKQIREEVLKKSQQELISCISHDLKTPISTIKAYSEGLRDGIARTPKAQEDYVNIIIGKTDLLIDMINELLEYSNAELNQLDINMKEVYFYEYFIPIMKELEVYVKQKNIDFSYEVNTRDMLVYIDKRRITEVLYNLVENSIKYMKEGRGSIVIEAEGQSGKVLIKVKDNGIGISPDDIPYVFDKFYRAEKSRSSSIPGSGLGLSICKYIIEEHGGEIYCKSRHNKGCEFGFTLK</sequence>
<dbReference type="SUPFAM" id="SSF55874">
    <property type="entry name" value="ATPase domain of HSP90 chaperone/DNA topoisomerase II/histidine kinase"/>
    <property type="match status" value="1"/>
</dbReference>
<feature type="transmembrane region" description="Helical" evidence="14">
    <location>
        <begin position="147"/>
        <end position="168"/>
    </location>
</feature>
<dbReference type="Pfam" id="PF00512">
    <property type="entry name" value="HisKA"/>
    <property type="match status" value="1"/>
</dbReference>
<evidence type="ECO:0000256" key="5">
    <source>
        <dbReference type="ARBA" id="ARBA00022553"/>
    </source>
</evidence>
<dbReference type="PANTHER" id="PTHR45528">
    <property type="entry name" value="SENSOR HISTIDINE KINASE CPXA"/>
    <property type="match status" value="1"/>
</dbReference>
<evidence type="ECO:0000256" key="8">
    <source>
        <dbReference type="ARBA" id="ARBA00022741"/>
    </source>
</evidence>
<keyword evidence="11 14" id="KW-1133">Transmembrane helix</keyword>
<dbReference type="SMART" id="SM00387">
    <property type="entry name" value="HATPase_c"/>
    <property type="match status" value="1"/>
</dbReference>
<keyword evidence="6" id="KW-0808">Transferase</keyword>
<dbReference type="InterPro" id="IPR003660">
    <property type="entry name" value="HAMP_dom"/>
</dbReference>
<proteinExistence type="predicted"/>
<dbReference type="Gene3D" id="1.10.287.130">
    <property type="match status" value="1"/>
</dbReference>
<evidence type="ECO:0000256" key="10">
    <source>
        <dbReference type="ARBA" id="ARBA00022840"/>
    </source>
</evidence>
<evidence type="ECO:0000256" key="12">
    <source>
        <dbReference type="ARBA" id="ARBA00023012"/>
    </source>
</evidence>
<evidence type="ECO:0000256" key="7">
    <source>
        <dbReference type="ARBA" id="ARBA00022692"/>
    </source>
</evidence>
<feature type="domain" description="HAMP" evidence="16">
    <location>
        <begin position="171"/>
        <end position="228"/>
    </location>
</feature>
<dbReference type="SMART" id="SM00388">
    <property type="entry name" value="HisKA"/>
    <property type="match status" value="1"/>
</dbReference>
<dbReference type="InterPro" id="IPR050398">
    <property type="entry name" value="HssS/ArlS-like"/>
</dbReference>
<dbReference type="EMBL" id="JAENHN010000059">
    <property type="protein sequence ID" value="MBK1813309.1"/>
    <property type="molecule type" value="Genomic_DNA"/>
</dbReference>
<keyword evidence="5" id="KW-0597">Phosphoprotein</keyword>
<keyword evidence="13 14" id="KW-0472">Membrane</keyword>
<name>A0ABS1EVA0_9CLOT</name>
<dbReference type="Proteomes" id="UP000596739">
    <property type="component" value="Unassembled WGS sequence"/>
</dbReference>
<gene>
    <name evidence="17" type="ORF">JHL18_22055</name>
</gene>
<dbReference type="InterPro" id="IPR036890">
    <property type="entry name" value="HATPase_C_sf"/>
</dbReference>
<dbReference type="InterPro" id="IPR003661">
    <property type="entry name" value="HisK_dim/P_dom"/>
</dbReference>
<dbReference type="InterPro" id="IPR036097">
    <property type="entry name" value="HisK_dim/P_sf"/>
</dbReference>
<evidence type="ECO:0000256" key="4">
    <source>
        <dbReference type="ARBA" id="ARBA00022475"/>
    </source>
</evidence>
<evidence type="ECO:0000259" key="16">
    <source>
        <dbReference type="PROSITE" id="PS50885"/>
    </source>
</evidence>
<evidence type="ECO:0000256" key="6">
    <source>
        <dbReference type="ARBA" id="ARBA00022679"/>
    </source>
</evidence>
<dbReference type="PRINTS" id="PR00344">
    <property type="entry name" value="BCTRLSENSOR"/>
</dbReference>
<dbReference type="GO" id="GO:0016301">
    <property type="term" value="F:kinase activity"/>
    <property type="evidence" value="ECO:0007669"/>
    <property type="project" value="UniProtKB-KW"/>
</dbReference>
<organism evidence="17 18">
    <name type="scientific">Clostridium yunnanense</name>
    <dbReference type="NCBI Taxonomy" id="2800325"/>
    <lineage>
        <taxon>Bacteria</taxon>
        <taxon>Bacillati</taxon>
        <taxon>Bacillota</taxon>
        <taxon>Clostridia</taxon>
        <taxon>Eubacteriales</taxon>
        <taxon>Clostridiaceae</taxon>
        <taxon>Clostridium</taxon>
    </lineage>
</organism>
<evidence type="ECO:0000256" key="13">
    <source>
        <dbReference type="ARBA" id="ARBA00023136"/>
    </source>
</evidence>
<dbReference type="CDD" id="cd00075">
    <property type="entry name" value="HATPase"/>
    <property type="match status" value="1"/>
</dbReference>
<comment type="subcellular location">
    <subcellularLocation>
        <location evidence="2">Cell membrane</location>
        <topology evidence="2">Multi-pass membrane protein</topology>
    </subcellularLocation>
</comment>
<keyword evidence="7 14" id="KW-0812">Transmembrane</keyword>
<dbReference type="PANTHER" id="PTHR45528:SF1">
    <property type="entry name" value="SENSOR HISTIDINE KINASE CPXA"/>
    <property type="match status" value="1"/>
</dbReference>
<dbReference type="PROSITE" id="PS50109">
    <property type="entry name" value="HIS_KIN"/>
    <property type="match status" value="1"/>
</dbReference>
<comment type="caution">
    <text evidence="17">The sequence shown here is derived from an EMBL/GenBank/DDBJ whole genome shotgun (WGS) entry which is preliminary data.</text>
</comment>
<evidence type="ECO:0000259" key="15">
    <source>
        <dbReference type="PROSITE" id="PS50109"/>
    </source>
</evidence>
<keyword evidence="18" id="KW-1185">Reference proteome</keyword>
<evidence type="ECO:0000256" key="14">
    <source>
        <dbReference type="SAM" id="Phobius"/>
    </source>
</evidence>
<feature type="domain" description="Histidine kinase" evidence="15">
    <location>
        <begin position="243"/>
        <end position="459"/>
    </location>
</feature>
<evidence type="ECO:0000256" key="1">
    <source>
        <dbReference type="ARBA" id="ARBA00000085"/>
    </source>
</evidence>
<dbReference type="Pfam" id="PF02518">
    <property type="entry name" value="HATPase_c"/>
    <property type="match status" value="1"/>
</dbReference>
<dbReference type="Gene3D" id="3.30.565.10">
    <property type="entry name" value="Histidine kinase-like ATPase, C-terminal domain"/>
    <property type="match status" value="1"/>
</dbReference>
<keyword evidence="4" id="KW-1003">Cell membrane</keyword>
<evidence type="ECO:0000313" key="17">
    <source>
        <dbReference type="EMBL" id="MBK1813309.1"/>
    </source>
</evidence>
<accession>A0ABS1EVA0</accession>
<comment type="catalytic activity">
    <reaction evidence="1">
        <text>ATP + protein L-histidine = ADP + protein N-phospho-L-histidine.</text>
        <dbReference type="EC" id="2.7.13.3"/>
    </reaction>
</comment>
<feature type="transmembrane region" description="Helical" evidence="14">
    <location>
        <begin position="12"/>
        <end position="32"/>
    </location>
</feature>
<dbReference type="InterPro" id="IPR003594">
    <property type="entry name" value="HATPase_dom"/>
</dbReference>
<reference evidence="18" key="1">
    <citation type="submission" date="2021-01" db="EMBL/GenBank/DDBJ databases">
        <title>Genome public.</title>
        <authorList>
            <person name="Liu C."/>
            <person name="Sun Q."/>
        </authorList>
    </citation>
    <scope>NUCLEOTIDE SEQUENCE [LARGE SCALE GENOMIC DNA]</scope>
    <source>
        <strain evidence="18">YIM B02505</strain>
    </source>
</reference>
<dbReference type="InterPro" id="IPR004358">
    <property type="entry name" value="Sig_transdc_His_kin-like_C"/>
</dbReference>
<dbReference type="RefSeq" id="WP_200273278.1">
    <property type="nucleotide sequence ID" value="NZ_JAENHN010000059.1"/>
</dbReference>
<keyword evidence="10" id="KW-0067">ATP-binding</keyword>
<protein>
    <recommendedName>
        <fullName evidence="3">histidine kinase</fullName>
        <ecNumber evidence="3">2.7.13.3</ecNumber>
    </recommendedName>
</protein>
<evidence type="ECO:0000256" key="3">
    <source>
        <dbReference type="ARBA" id="ARBA00012438"/>
    </source>
</evidence>
<evidence type="ECO:0000313" key="18">
    <source>
        <dbReference type="Proteomes" id="UP000596739"/>
    </source>
</evidence>
<keyword evidence="9 17" id="KW-0418">Kinase</keyword>
<dbReference type="CDD" id="cd06225">
    <property type="entry name" value="HAMP"/>
    <property type="match status" value="1"/>
</dbReference>
<keyword evidence="8" id="KW-0547">Nucleotide-binding</keyword>
<dbReference type="InterPro" id="IPR005467">
    <property type="entry name" value="His_kinase_dom"/>
</dbReference>
<dbReference type="Gene3D" id="6.10.340.10">
    <property type="match status" value="1"/>
</dbReference>
<evidence type="ECO:0000256" key="9">
    <source>
        <dbReference type="ARBA" id="ARBA00022777"/>
    </source>
</evidence>
<dbReference type="PROSITE" id="PS50885">
    <property type="entry name" value="HAMP"/>
    <property type="match status" value="1"/>
</dbReference>
<dbReference type="CDD" id="cd00082">
    <property type="entry name" value="HisKA"/>
    <property type="match status" value="1"/>
</dbReference>
<evidence type="ECO:0000256" key="2">
    <source>
        <dbReference type="ARBA" id="ARBA00004651"/>
    </source>
</evidence>
<keyword evidence="12" id="KW-0902">Two-component regulatory system</keyword>